<keyword evidence="4" id="KW-1185">Reference proteome</keyword>
<organism evidence="3 4">
    <name type="scientific">Roseisolibacter agri</name>
    <dbReference type="NCBI Taxonomy" id="2014610"/>
    <lineage>
        <taxon>Bacteria</taxon>
        <taxon>Pseudomonadati</taxon>
        <taxon>Gemmatimonadota</taxon>
        <taxon>Gemmatimonadia</taxon>
        <taxon>Gemmatimonadales</taxon>
        <taxon>Gemmatimonadaceae</taxon>
        <taxon>Roseisolibacter</taxon>
    </lineage>
</organism>
<dbReference type="CDD" id="cd00371">
    <property type="entry name" value="HMA"/>
    <property type="match status" value="1"/>
</dbReference>
<gene>
    <name evidence="3" type="primary">copZ</name>
    <name evidence="3" type="ORF">rosag_41810</name>
</gene>
<dbReference type="AlphaFoldDB" id="A0AA37QKW7"/>
<feature type="domain" description="HMA" evidence="2">
    <location>
        <begin position="2"/>
        <end position="66"/>
    </location>
</feature>
<dbReference type="FunFam" id="3.30.70.100:FF:000001">
    <property type="entry name" value="ATPase copper transporting beta"/>
    <property type="match status" value="1"/>
</dbReference>
<evidence type="ECO:0000313" key="4">
    <source>
        <dbReference type="Proteomes" id="UP001161325"/>
    </source>
</evidence>
<keyword evidence="1" id="KW-0479">Metal-binding</keyword>
<dbReference type="InterPro" id="IPR006121">
    <property type="entry name" value="HMA_dom"/>
</dbReference>
<evidence type="ECO:0000259" key="2">
    <source>
        <dbReference type="PROSITE" id="PS50846"/>
    </source>
</evidence>
<dbReference type="GO" id="GO:0046872">
    <property type="term" value="F:metal ion binding"/>
    <property type="evidence" value="ECO:0007669"/>
    <property type="project" value="UniProtKB-KW"/>
</dbReference>
<name>A0AA37QKW7_9BACT</name>
<accession>A0AA37QKW7</accession>
<sequence>MERVTMRIEGMSCGHCVRAVEDALRALPGVEVERVAIGEATVAFDPAQTPRTELDDAVRDAGYELAGASA</sequence>
<comment type="caution">
    <text evidence="3">The sequence shown here is derived from an EMBL/GenBank/DDBJ whole genome shotgun (WGS) entry which is preliminary data.</text>
</comment>
<proteinExistence type="predicted"/>
<dbReference type="PROSITE" id="PS50846">
    <property type="entry name" value="HMA_2"/>
    <property type="match status" value="1"/>
</dbReference>
<dbReference type="SUPFAM" id="SSF55008">
    <property type="entry name" value="HMA, heavy metal-associated domain"/>
    <property type="match status" value="1"/>
</dbReference>
<dbReference type="Proteomes" id="UP001161325">
    <property type="component" value="Unassembled WGS sequence"/>
</dbReference>
<dbReference type="InterPro" id="IPR036163">
    <property type="entry name" value="HMA_dom_sf"/>
</dbReference>
<dbReference type="Pfam" id="PF00403">
    <property type="entry name" value="HMA"/>
    <property type="match status" value="1"/>
</dbReference>
<evidence type="ECO:0000313" key="3">
    <source>
        <dbReference type="EMBL" id="GLC27668.1"/>
    </source>
</evidence>
<dbReference type="RefSeq" id="WP_284352103.1">
    <property type="nucleotide sequence ID" value="NZ_BRXS01000006.1"/>
</dbReference>
<protein>
    <submittedName>
        <fullName evidence="3">Copper chaperone CopZ</fullName>
    </submittedName>
</protein>
<reference evidence="3" key="1">
    <citation type="submission" date="2022-08" db="EMBL/GenBank/DDBJ databases">
        <title>Draft genome sequencing of Roseisolibacter agri AW1220.</title>
        <authorList>
            <person name="Tobiishi Y."/>
            <person name="Tonouchi A."/>
        </authorList>
    </citation>
    <scope>NUCLEOTIDE SEQUENCE</scope>
    <source>
        <strain evidence="3">AW1220</strain>
    </source>
</reference>
<evidence type="ECO:0000256" key="1">
    <source>
        <dbReference type="ARBA" id="ARBA00022723"/>
    </source>
</evidence>
<dbReference type="Gene3D" id="3.30.70.100">
    <property type="match status" value="1"/>
</dbReference>
<dbReference type="EMBL" id="BRXS01000006">
    <property type="protein sequence ID" value="GLC27668.1"/>
    <property type="molecule type" value="Genomic_DNA"/>
</dbReference>